<dbReference type="Gene3D" id="3.40.50.1000">
    <property type="entry name" value="HAD superfamily/HAD-like"/>
    <property type="match status" value="1"/>
</dbReference>
<dbReference type="InterPro" id="IPR052550">
    <property type="entry name" value="Pyrimidine_5'-ntase_YjjG"/>
</dbReference>
<reference evidence="2" key="1">
    <citation type="journal article" date="2019" name="Int. J. Syst. Evol. Microbiol.">
        <title>The Global Catalogue of Microorganisms (GCM) 10K type strain sequencing project: providing services to taxonomists for standard genome sequencing and annotation.</title>
        <authorList>
            <consortium name="The Broad Institute Genomics Platform"/>
            <consortium name="The Broad Institute Genome Sequencing Center for Infectious Disease"/>
            <person name="Wu L."/>
            <person name="Ma J."/>
        </authorList>
    </citation>
    <scope>NUCLEOTIDE SEQUENCE [LARGE SCALE GENOMIC DNA]</scope>
    <source>
        <strain evidence="2">CGMCC 1.13574</strain>
    </source>
</reference>
<dbReference type="NCBIfam" id="TIGR01549">
    <property type="entry name" value="HAD-SF-IA-v1"/>
    <property type="match status" value="1"/>
</dbReference>
<dbReference type="Proteomes" id="UP001597343">
    <property type="component" value="Unassembled WGS sequence"/>
</dbReference>
<name>A0ABW4ZWL4_9BACL</name>
<keyword evidence="1" id="KW-0378">Hydrolase</keyword>
<dbReference type="PANTHER" id="PTHR47478:SF1">
    <property type="entry name" value="PYRIMIDINE 5'-NUCLEOTIDASE YJJG"/>
    <property type="match status" value="1"/>
</dbReference>
<gene>
    <name evidence="1" type="ORF">ACFSOY_06265</name>
</gene>
<keyword evidence="2" id="KW-1185">Reference proteome</keyword>
<organism evidence="1 2">
    <name type="scientific">Tumebacillus lipolyticus</name>
    <dbReference type="NCBI Taxonomy" id="1280370"/>
    <lineage>
        <taxon>Bacteria</taxon>
        <taxon>Bacillati</taxon>
        <taxon>Bacillota</taxon>
        <taxon>Bacilli</taxon>
        <taxon>Bacillales</taxon>
        <taxon>Alicyclobacillaceae</taxon>
        <taxon>Tumebacillus</taxon>
    </lineage>
</organism>
<dbReference type="SFLD" id="SFLDG01129">
    <property type="entry name" value="C1.5:_HAD__Beta-PGM__Phosphata"/>
    <property type="match status" value="1"/>
</dbReference>
<dbReference type="SFLD" id="SFLDS00003">
    <property type="entry name" value="Haloacid_Dehalogenase"/>
    <property type="match status" value="1"/>
</dbReference>
<dbReference type="InterPro" id="IPR023198">
    <property type="entry name" value="PGP-like_dom2"/>
</dbReference>
<dbReference type="InterPro" id="IPR036412">
    <property type="entry name" value="HAD-like_sf"/>
</dbReference>
<sequence length="228" mass="25776">MKYEIILFDVDDTLFDFSMSEKTALQHTFLKFGMPTGLTDYHTTYKEISKILWSDLEKGNTTLSGLGVERFRRLFFEHSLEIDAAKFNSTYLGYLGKETVLVEGALELCNQLAGCRLAIITNGFTAVQKSRIGSSPLCNTFEHIIISEEVGSQKPESGIFDYAFSKLDFTDKEKVLIVGDSLTSDIQGGANYGIDTCWFNPNYEENSIGTRPTYEIHELMDLLRILRI</sequence>
<dbReference type="RefSeq" id="WP_386044873.1">
    <property type="nucleotide sequence ID" value="NZ_JBHUIO010000005.1"/>
</dbReference>
<dbReference type="SFLD" id="SFLDG01135">
    <property type="entry name" value="C1.5.6:_HAD__Beta-PGM__Phospha"/>
    <property type="match status" value="1"/>
</dbReference>
<dbReference type="PRINTS" id="PR00413">
    <property type="entry name" value="HADHALOGNASE"/>
</dbReference>
<accession>A0ABW4ZWL4</accession>
<comment type="caution">
    <text evidence="1">The sequence shown here is derived from an EMBL/GenBank/DDBJ whole genome shotgun (WGS) entry which is preliminary data.</text>
</comment>
<proteinExistence type="predicted"/>
<protein>
    <submittedName>
        <fullName evidence="1">YjjG family noncanonical pyrimidine nucleotidase</fullName>
        <ecNumber evidence="1">3.1.3.5</ecNumber>
    </submittedName>
</protein>
<dbReference type="Gene3D" id="1.10.150.240">
    <property type="entry name" value="Putative phosphatase, domain 2"/>
    <property type="match status" value="1"/>
</dbReference>
<evidence type="ECO:0000313" key="2">
    <source>
        <dbReference type="Proteomes" id="UP001597343"/>
    </source>
</evidence>
<evidence type="ECO:0000313" key="1">
    <source>
        <dbReference type="EMBL" id="MFD2169595.1"/>
    </source>
</evidence>
<dbReference type="InterPro" id="IPR006439">
    <property type="entry name" value="HAD-SF_hydro_IA"/>
</dbReference>
<dbReference type="InterPro" id="IPR011951">
    <property type="entry name" value="HAD-SF_hydro_IA_YjjG/PynA"/>
</dbReference>
<dbReference type="EMBL" id="JBHUIO010000005">
    <property type="protein sequence ID" value="MFD2169595.1"/>
    <property type="molecule type" value="Genomic_DNA"/>
</dbReference>
<dbReference type="InterPro" id="IPR023214">
    <property type="entry name" value="HAD_sf"/>
</dbReference>
<dbReference type="SUPFAM" id="SSF56784">
    <property type="entry name" value="HAD-like"/>
    <property type="match status" value="1"/>
</dbReference>
<dbReference type="Pfam" id="PF00702">
    <property type="entry name" value="Hydrolase"/>
    <property type="match status" value="1"/>
</dbReference>
<dbReference type="GO" id="GO:0008253">
    <property type="term" value="F:5'-nucleotidase activity"/>
    <property type="evidence" value="ECO:0007669"/>
    <property type="project" value="UniProtKB-EC"/>
</dbReference>
<dbReference type="NCBIfam" id="NF006976">
    <property type="entry name" value="PRK09449.1"/>
    <property type="match status" value="1"/>
</dbReference>
<dbReference type="NCBIfam" id="TIGR02254">
    <property type="entry name" value="YjjG_YfnB"/>
    <property type="match status" value="1"/>
</dbReference>
<dbReference type="PANTHER" id="PTHR47478">
    <property type="match status" value="1"/>
</dbReference>
<dbReference type="EC" id="3.1.3.5" evidence="1"/>